<organism evidence="12 13">
    <name type="scientific">Rachicladosporium monterosium</name>
    <dbReference type="NCBI Taxonomy" id="1507873"/>
    <lineage>
        <taxon>Eukaryota</taxon>
        <taxon>Fungi</taxon>
        <taxon>Dikarya</taxon>
        <taxon>Ascomycota</taxon>
        <taxon>Pezizomycotina</taxon>
        <taxon>Dothideomycetes</taxon>
        <taxon>Dothideomycetidae</taxon>
        <taxon>Cladosporiales</taxon>
        <taxon>Cladosporiaceae</taxon>
        <taxon>Rachicladosporium</taxon>
    </lineage>
</organism>
<protein>
    <recommendedName>
        <fullName evidence="8">S-methyl-5'-thioadenosine phosphorylase</fullName>
        <ecNumber evidence="8">2.4.2.28</ecNumber>
    </recommendedName>
    <alternativeName>
        <fullName evidence="8">5'-methylthioadenosine phosphorylase</fullName>
        <shortName evidence="8">MTA phosphorylase</shortName>
        <shortName evidence="8">MTAP</shortName>
        <shortName evidence="8">MTAPase</shortName>
    </alternativeName>
</protein>
<dbReference type="Proteomes" id="UP001308179">
    <property type="component" value="Unassembled WGS sequence"/>
</dbReference>
<feature type="site" description="Important for substrate specificity" evidence="8">
    <location>
        <position position="646"/>
    </location>
</feature>
<evidence type="ECO:0000256" key="3">
    <source>
        <dbReference type="ARBA" id="ARBA00022679"/>
    </source>
</evidence>
<dbReference type="SUPFAM" id="SSF53167">
    <property type="entry name" value="Purine and uridine phosphorylases"/>
    <property type="match status" value="1"/>
</dbReference>
<comment type="pathway">
    <text evidence="8">Amino-acid biosynthesis; L-methionine biosynthesis via salvage pathway; S-methyl-5-thio-alpha-D-ribose 1-phosphate from S-methyl-5'-thioadenosine (phosphorylase route): step 1/1.</text>
</comment>
<dbReference type="InterPro" id="IPR020846">
    <property type="entry name" value="MFS_dom"/>
</dbReference>
<feature type="domain" description="Major facilitator superfamily (MFS) profile" evidence="11">
    <location>
        <begin position="36"/>
        <end position="478"/>
    </location>
</feature>
<evidence type="ECO:0000313" key="12">
    <source>
        <dbReference type="EMBL" id="KAK5146885.1"/>
    </source>
</evidence>
<comment type="caution">
    <text evidence="8">Lacks conserved residue(s) required for the propagation of feature annotation.</text>
</comment>
<feature type="transmembrane region" description="Helical" evidence="10">
    <location>
        <begin position="175"/>
        <end position="202"/>
    </location>
</feature>
<comment type="catalytic activity">
    <reaction evidence="8">
        <text>S-methyl-5'-thioadenosine + phosphate = 5-(methylsulfanyl)-alpha-D-ribose 1-phosphate + adenine</text>
        <dbReference type="Rhea" id="RHEA:11852"/>
        <dbReference type="ChEBI" id="CHEBI:16708"/>
        <dbReference type="ChEBI" id="CHEBI:17509"/>
        <dbReference type="ChEBI" id="CHEBI:43474"/>
        <dbReference type="ChEBI" id="CHEBI:58533"/>
        <dbReference type="EC" id="2.4.2.28"/>
    </reaction>
</comment>
<evidence type="ECO:0000256" key="9">
    <source>
        <dbReference type="SAM" id="MobiDB-lite"/>
    </source>
</evidence>
<keyword evidence="5 8" id="KW-0660">Purine salvage</keyword>
<evidence type="ECO:0000256" key="4">
    <source>
        <dbReference type="ARBA" id="ARBA00022692"/>
    </source>
</evidence>
<feature type="transmembrane region" description="Helical" evidence="10">
    <location>
        <begin position="256"/>
        <end position="275"/>
    </location>
</feature>
<dbReference type="Gene3D" id="1.20.1250.20">
    <property type="entry name" value="MFS general substrate transporter like domains"/>
    <property type="match status" value="2"/>
</dbReference>
<feature type="binding site" evidence="8">
    <location>
        <position position="609"/>
    </location>
    <ligand>
        <name>substrate</name>
    </ligand>
</feature>
<feature type="transmembrane region" description="Helical" evidence="10">
    <location>
        <begin position="104"/>
        <end position="126"/>
    </location>
</feature>
<evidence type="ECO:0000256" key="8">
    <source>
        <dbReference type="HAMAP-Rule" id="MF_03155"/>
    </source>
</evidence>
<comment type="similarity">
    <text evidence="8">Belongs to the PNP/MTAP phosphorylase family. MTAP subfamily.</text>
</comment>
<reference evidence="12 13" key="1">
    <citation type="submission" date="2023-08" db="EMBL/GenBank/DDBJ databases">
        <title>Black Yeasts Isolated from many extreme environments.</title>
        <authorList>
            <person name="Coleine C."/>
            <person name="Stajich J.E."/>
            <person name="Selbmann L."/>
        </authorList>
    </citation>
    <scope>NUCLEOTIDE SEQUENCE [LARGE SCALE GENOMIC DNA]</scope>
    <source>
        <strain evidence="12 13">CCFEE 5386</strain>
    </source>
</reference>
<keyword evidence="8" id="KW-0963">Cytoplasm</keyword>
<dbReference type="EMBL" id="JAVRRR010000065">
    <property type="protein sequence ID" value="KAK5146885.1"/>
    <property type="molecule type" value="Genomic_DNA"/>
</dbReference>
<evidence type="ECO:0000256" key="2">
    <source>
        <dbReference type="ARBA" id="ARBA00022676"/>
    </source>
</evidence>
<comment type="subcellular location">
    <subcellularLocation>
        <location evidence="8">Cytoplasm</location>
    </subcellularLocation>
    <subcellularLocation>
        <location evidence="8">Nucleus</location>
    </subcellularLocation>
    <subcellularLocation>
        <location evidence="1">Membrane</location>
        <topology evidence="1">Multi-pass membrane protein</topology>
    </subcellularLocation>
</comment>
<keyword evidence="7 10" id="KW-0472">Membrane</keyword>
<comment type="subunit">
    <text evidence="8">Homotrimer.</text>
</comment>
<dbReference type="InterPro" id="IPR010044">
    <property type="entry name" value="MTAP"/>
</dbReference>
<feature type="binding site" evidence="8">
    <location>
        <begin position="507"/>
        <end position="508"/>
    </location>
    <ligand>
        <name>phosphate</name>
        <dbReference type="ChEBI" id="CHEBI:43474"/>
    </ligand>
</feature>
<evidence type="ECO:0000256" key="7">
    <source>
        <dbReference type="ARBA" id="ARBA00023136"/>
    </source>
</evidence>
<dbReference type="PANTHER" id="PTHR42679:SF2">
    <property type="entry name" value="S-METHYL-5'-THIOADENOSINE PHOSPHORYLASE"/>
    <property type="match status" value="1"/>
</dbReference>
<feature type="region of interest" description="Disordered" evidence="9">
    <location>
        <begin position="1"/>
        <end position="21"/>
    </location>
</feature>
<dbReference type="EC" id="2.4.2.28" evidence="8"/>
<dbReference type="InterPro" id="IPR005828">
    <property type="entry name" value="MFS_sugar_transport-like"/>
</dbReference>
<dbReference type="InterPro" id="IPR035994">
    <property type="entry name" value="Nucleoside_phosphorylase_sf"/>
</dbReference>
<comment type="function">
    <text evidence="8">Catalyzes the reversible phosphorylation of S-methyl-5'-thioadenosine (MTA) to adenine and 5-methylthioribose-1-phosphate. Involved in the breakdown of MTA, a major by-product of polyamine biosynthesis. Responsible for the first step in the methionine salvage pathway after MTA has been generated from S-adenosylmethionine. Has broad substrate specificity with 6-aminopurine nucleosides as preferred substrates.</text>
</comment>
<feature type="transmembrane region" description="Helical" evidence="10">
    <location>
        <begin position="132"/>
        <end position="154"/>
    </location>
</feature>
<feature type="site" description="Important for substrate specificity" evidence="8">
    <location>
        <position position="591"/>
    </location>
</feature>
<proteinExistence type="inferred from homology"/>
<feature type="binding site" evidence="8">
    <location>
        <position position="610"/>
    </location>
    <ligand>
        <name>phosphate</name>
        <dbReference type="ChEBI" id="CHEBI:43474"/>
    </ligand>
</feature>
<dbReference type="HAMAP" id="MF_01963">
    <property type="entry name" value="MTAP"/>
    <property type="match status" value="1"/>
</dbReference>
<evidence type="ECO:0000256" key="5">
    <source>
        <dbReference type="ARBA" id="ARBA00022726"/>
    </source>
</evidence>
<dbReference type="Gene3D" id="3.40.50.1580">
    <property type="entry name" value="Nucleoside phosphorylase domain"/>
    <property type="match status" value="1"/>
</dbReference>
<dbReference type="Pfam" id="PF01048">
    <property type="entry name" value="PNP_UDP_1"/>
    <property type="match status" value="1"/>
</dbReference>
<feature type="transmembrane region" description="Helical" evidence="10">
    <location>
        <begin position="356"/>
        <end position="373"/>
    </location>
</feature>
<feature type="transmembrane region" description="Helical" evidence="10">
    <location>
        <begin position="416"/>
        <end position="436"/>
    </location>
</feature>
<keyword evidence="8" id="KW-0539">Nucleus</keyword>
<dbReference type="CDD" id="cd09010">
    <property type="entry name" value="MTAP_SsMTAPII_like_MTIP"/>
    <property type="match status" value="1"/>
</dbReference>
<evidence type="ECO:0000313" key="13">
    <source>
        <dbReference type="Proteomes" id="UP001308179"/>
    </source>
</evidence>
<comment type="caution">
    <text evidence="12">The sequence shown here is derived from an EMBL/GenBank/DDBJ whole genome shotgun (WGS) entry which is preliminary data.</text>
</comment>
<keyword evidence="4 10" id="KW-0812">Transmembrane</keyword>
<feature type="transmembrane region" description="Helical" evidence="10">
    <location>
        <begin position="331"/>
        <end position="350"/>
    </location>
</feature>
<keyword evidence="13" id="KW-1185">Reference proteome</keyword>
<feature type="transmembrane region" description="Helical" evidence="10">
    <location>
        <begin position="295"/>
        <end position="319"/>
    </location>
</feature>
<feature type="transmembrane region" description="Helical" evidence="10">
    <location>
        <begin position="208"/>
        <end position="229"/>
    </location>
</feature>
<feature type="binding site" evidence="8">
    <location>
        <begin position="633"/>
        <end position="635"/>
    </location>
    <ligand>
        <name>substrate</name>
    </ligand>
</feature>
<dbReference type="PANTHER" id="PTHR42679">
    <property type="entry name" value="S-METHYL-5'-THIOADENOSINE PHOSPHORYLASE"/>
    <property type="match status" value="1"/>
</dbReference>
<gene>
    <name evidence="12" type="primary">GIT2_2</name>
    <name evidence="12" type="ORF">LTR32_001601</name>
</gene>
<dbReference type="Pfam" id="PF00083">
    <property type="entry name" value="Sugar_tr"/>
    <property type="match status" value="1"/>
</dbReference>
<evidence type="ECO:0000259" key="11">
    <source>
        <dbReference type="PROSITE" id="PS50850"/>
    </source>
</evidence>
<keyword evidence="2 8" id="KW-0328">Glycosyltransferase</keyword>
<dbReference type="InterPro" id="IPR000845">
    <property type="entry name" value="Nucleoside_phosphorylase_d"/>
</dbReference>
<evidence type="ECO:0000256" key="1">
    <source>
        <dbReference type="ARBA" id="ARBA00004141"/>
    </source>
</evidence>
<evidence type="ECO:0000256" key="6">
    <source>
        <dbReference type="ARBA" id="ARBA00022989"/>
    </source>
</evidence>
<feature type="transmembrane region" description="Helical" evidence="10">
    <location>
        <begin position="456"/>
        <end position="474"/>
    </location>
</feature>
<feature type="transmembrane region" description="Helical" evidence="10">
    <location>
        <begin position="78"/>
        <end position="97"/>
    </location>
</feature>
<evidence type="ECO:0000256" key="10">
    <source>
        <dbReference type="SAM" id="Phobius"/>
    </source>
</evidence>
<dbReference type="SUPFAM" id="SSF103473">
    <property type="entry name" value="MFS general substrate transporter"/>
    <property type="match status" value="1"/>
</dbReference>
<sequence length="718" mass="78458">MDKHVGVSNEPSREAVEQRREPLANTEKPFWQRIWPIIGCGAGLFSDGYLNGVIGSVSTILATVYPDQYKNSAAQSNVSSITFVGTLIGGLIFGWASDHWSRKWSLVVSTIIIIFFAILCTGSYGANGSVQGLFAALTAYRFFLGIGIGGEYPAGSVACAESTGELKAGTRNHWFIMFTNVQIDFGFVVAALVPMIVVLITTEQHLHTAWRVCLGIGIIPPSTILYLRLKLSEPESFRRGTMANTKTPWWLCIKYYWFRLAVISMIWLLYNFSSYSFGLLSSQLLSNLLGADSRLWVSFGWNTLLTFWYMPGCIAGSWLSDLVGPRNALGYSVLVQAIVGFIMAGCYKYLAVPQNVAGFVIVYGLFIALGELGKQAMSVRQTSSTPRYTNREDAGPGDNIGLVASKTSATAVRGKYYGIAAAFGKIGAFIGSKTLILLYNNYYNAGETIKAGQVPFLISSVFCLVNAALALFLLPHIGQDTIEEEDARFKAYLEAEGLGVRTIIAFSAVGSLQEEIKPRDFVVPDQIIDRTKGIRPFTFFEGGWVGHVGFADPFEPRLAELVQKCGHSLAGEGVRLHDKGTVVCMEGPQFSTRAESKMYRAWGGSVINMSALPEAKLAKEAEMGYQMICMSTDYDCWFESGGDVTVEMVMGNMKANAENARRFVGAVLDELSKGEHADLVLAKHLKGSVKFAGGVTAPAGRSAEAKKKMDWLFPGYFE</sequence>
<accession>A0ABR0LCR0</accession>
<dbReference type="PROSITE" id="PS50850">
    <property type="entry name" value="MFS"/>
    <property type="match status" value="1"/>
</dbReference>
<name>A0ABR0LCR0_9PEZI</name>
<dbReference type="InterPro" id="IPR036259">
    <property type="entry name" value="MFS_trans_sf"/>
</dbReference>
<keyword evidence="3 8" id="KW-0808">Transferase</keyword>
<keyword evidence="6 10" id="KW-1133">Transmembrane helix</keyword>